<sequence length="273" mass="31745">MASRLEHTTANNDKKPIVDSKPTKADGLLHHLYYGQDKISYEVIRKDKARKLRIKVYPDQRVVVSVPMQVTDEFIYQSVQKRVRWIWQHLQDFAKQKTDVLPKRYVSGEPQFYLGRRYVLKVIVDPEQAANVKLIRGKLTVTLTHDSSDGSDRAVKVKTMLDAWYHAKAKTIFAERLAAVLPQADWVHHSPTFKLLSMKKQWGSCSAQGNLVLNPHLVKAPKECIDYVILHELCHIKEHNHSERFWRLLSQVMPHWKAVKTELDSMAELYLNE</sequence>
<gene>
    <name evidence="3" type="ORF">J3491_00720</name>
</gene>
<dbReference type="Gene3D" id="3.30.2010.10">
    <property type="entry name" value="Metalloproteases ('zincins'), catalytic domain"/>
    <property type="match status" value="1"/>
</dbReference>
<comment type="caution">
    <text evidence="3">The sequence shown here is derived from an EMBL/GenBank/DDBJ whole genome shotgun (WGS) entry which is preliminary data.</text>
</comment>
<keyword evidence="4" id="KW-1185">Reference proteome</keyword>
<feature type="region of interest" description="Disordered" evidence="1">
    <location>
        <begin position="1"/>
        <end position="22"/>
    </location>
</feature>
<name>A0AAW4ILN0_9GAMM</name>
<dbReference type="InterPro" id="IPR053136">
    <property type="entry name" value="UTP_pyrophosphatase-like"/>
</dbReference>
<evidence type="ECO:0000313" key="4">
    <source>
        <dbReference type="Proteomes" id="UP000664161"/>
    </source>
</evidence>
<accession>A0AAW4ILN0</accession>
<dbReference type="Pfam" id="PF01863">
    <property type="entry name" value="YgjP-like"/>
    <property type="match status" value="1"/>
</dbReference>
<organism evidence="3 4">
    <name type="scientific">Psychrobacter halodurans</name>
    <dbReference type="NCBI Taxonomy" id="2818439"/>
    <lineage>
        <taxon>Bacteria</taxon>
        <taxon>Pseudomonadati</taxon>
        <taxon>Pseudomonadota</taxon>
        <taxon>Gammaproteobacteria</taxon>
        <taxon>Moraxellales</taxon>
        <taxon>Moraxellaceae</taxon>
        <taxon>Psychrobacter</taxon>
    </lineage>
</organism>
<dbReference type="PANTHER" id="PTHR30399">
    <property type="entry name" value="UNCHARACTERIZED PROTEIN YGJP"/>
    <property type="match status" value="1"/>
</dbReference>
<dbReference type="PANTHER" id="PTHR30399:SF1">
    <property type="entry name" value="UTP PYROPHOSPHATASE"/>
    <property type="match status" value="1"/>
</dbReference>
<evidence type="ECO:0000256" key="1">
    <source>
        <dbReference type="SAM" id="MobiDB-lite"/>
    </source>
</evidence>
<dbReference type="EMBL" id="JAGBKN010000001">
    <property type="protein sequence ID" value="MBO1515855.1"/>
    <property type="molecule type" value="Genomic_DNA"/>
</dbReference>
<proteinExistence type="predicted"/>
<dbReference type="CDD" id="cd07344">
    <property type="entry name" value="M48_yhfN_like"/>
    <property type="match status" value="1"/>
</dbReference>
<protein>
    <submittedName>
        <fullName evidence="3">M48 family metallopeptidase</fullName>
    </submittedName>
</protein>
<feature type="domain" description="YgjP-like metallopeptidase" evidence="2">
    <location>
        <begin position="50"/>
        <end position="265"/>
    </location>
</feature>
<dbReference type="RefSeq" id="WP_207968866.1">
    <property type="nucleotide sequence ID" value="NZ_JAGBKN010000001.1"/>
</dbReference>
<dbReference type="Proteomes" id="UP000664161">
    <property type="component" value="Unassembled WGS sequence"/>
</dbReference>
<dbReference type="InterPro" id="IPR002725">
    <property type="entry name" value="YgjP-like_metallopeptidase"/>
</dbReference>
<reference evidence="3 4" key="1">
    <citation type="submission" date="2021-03" db="EMBL/GenBank/DDBJ databases">
        <authorList>
            <person name="Shang D.-D."/>
            <person name="Du Z.-J."/>
            <person name="Chen G.-J."/>
        </authorList>
    </citation>
    <scope>NUCLEOTIDE SEQUENCE [LARGE SCALE GENOMIC DNA]</scope>
    <source>
        <strain evidence="3 4">F2608</strain>
    </source>
</reference>
<evidence type="ECO:0000313" key="3">
    <source>
        <dbReference type="EMBL" id="MBO1515855.1"/>
    </source>
</evidence>
<dbReference type="AlphaFoldDB" id="A0AAW4ILN0"/>
<evidence type="ECO:0000259" key="2">
    <source>
        <dbReference type="Pfam" id="PF01863"/>
    </source>
</evidence>